<feature type="region of interest" description="Disordered" evidence="3">
    <location>
        <begin position="1"/>
        <end position="72"/>
    </location>
</feature>
<feature type="compositionally biased region" description="Acidic residues" evidence="3">
    <location>
        <begin position="11"/>
        <end position="21"/>
    </location>
</feature>
<dbReference type="Proteomes" id="UP000823941">
    <property type="component" value="Chromosome 24"/>
</dbReference>
<protein>
    <recommendedName>
        <fullName evidence="2">Biogenesis of lysosome-related organelles complex 1 subunit 3</fullName>
    </recommendedName>
</protein>
<dbReference type="Pfam" id="PF15753">
    <property type="entry name" value="BLOC1S3"/>
    <property type="match status" value="1"/>
</dbReference>
<keyword evidence="5" id="KW-1185">Reference proteome</keyword>
<evidence type="ECO:0000256" key="2">
    <source>
        <dbReference type="ARBA" id="ARBA00019581"/>
    </source>
</evidence>
<dbReference type="InterPro" id="IPR017245">
    <property type="entry name" value="BLOC-1_complex_su-3"/>
</dbReference>
<comment type="similarity">
    <text evidence="1">Belongs to the BLOC1S3 family.</text>
</comment>
<dbReference type="EMBL" id="JAHIBW010000024">
    <property type="protein sequence ID" value="KAG7298284.1"/>
    <property type="molecule type" value="Genomic_DNA"/>
</dbReference>
<gene>
    <name evidence="4" type="ORF">JYU34_017879</name>
</gene>
<organism evidence="4 5">
    <name type="scientific">Plutella xylostella</name>
    <name type="common">Diamondback moth</name>
    <name type="synonym">Plutella maculipennis</name>
    <dbReference type="NCBI Taxonomy" id="51655"/>
    <lineage>
        <taxon>Eukaryota</taxon>
        <taxon>Metazoa</taxon>
        <taxon>Ecdysozoa</taxon>
        <taxon>Arthropoda</taxon>
        <taxon>Hexapoda</taxon>
        <taxon>Insecta</taxon>
        <taxon>Pterygota</taxon>
        <taxon>Neoptera</taxon>
        <taxon>Endopterygota</taxon>
        <taxon>Lepidoptera</taxon>
        <taxon>Glossata</taxon>
        <taxon>Ditrysia</taxon>
        <taxon>Yponomeutoidea</taxon>
        <taxon>Plutellidae</taxon>
        <taxon>Plutella</taxon>
    </lineage>
</organism>
<feature type="compositionally biased region" description="Pro residues" evidence="3">
    <location>
        <begin position="56"/>
        <end position="66"/>
    </location>
</feature>
<evidence type="ECO:0000256" key="3">
    <source>
        <dbReference type="SAM" id="MobiDB-lite"/>
    </source>
</evidence>
<comment type="caution">
    <text evidence="4">The sequence shown here is derived from an EMBL/GenBank/DDBJ whole genome shotgun (WGS) entry which is preliminary data.</text>
</comment>
<dbReference type="PANTHER" id="PTHR31974:SF2">
    <property type="entry name" value="BIOGENESIS OF LYSOSOME-RELATED ORGANELLES COMPLEX 1 SUBUNIT 3"/>
    <property type="match status" value="1"/>
</dbReference>
<dbReference type="PANTHER" id="PTHR31974">
    <property type="entry name" value="BIOGENESIS OF LYSOSOME-RELATED ORGANELLES COMPLEX 1 SUBUNIT 3"/>
    <property type="match status" value="1"/>
</dbReference>
<evidence type="ECO:0000313" key="4">
    <source>
        <dbReference type="EMBL" id="KAG7298284.1"/>
    </source>
</evidence>
<sequence length="182" mass="19670">MSKTANVVDGEASESESEIEIAETPNLHVSPGPEPFVIAGEAPESDDESHISSPHPVEPGAPPRPSSPQRNLMQTNFNSLLHQKLWECNVGLRAALEGLLRHSADIAAEKLTRSDRTLLTVQESMRSTSANLTLARARLKQIHVGLDRANCAAALPGVRLGLKRRDIIVSGEQQNCGLQECI</sequence>
<evidence type="ECO:0000256" key="1">
    <source>
        <dbReference type="ARBA" id="ARBA00008942"/>
    </source>
</evidence>
<proteinExistence type="inferred from homology"/>
<name>A0ABQ7PZH2_PLUXY</name>
<evidence type="ECO:0000313" key="5">
    <source>
        <dbReference type="Proteomes" id="UP000823941"/>
    </source>
</evidence>
<reference evidence="4 5" key="1">
    <citation type="submission" date="2021-06" db="EMBL/GenBank/DDBJ databases">
        <title>A haploid diamondback moth (Plutella xylostella L.) genome assembly resolves 31 chromosomes and identifies a diamide resistance mutation.</title>
        <authorList>
            <person name="Ward C.M."/>
            <person name="Perry K.D."/>
            <person name="Baker G."/>
            <person name="Powis K."/>
            <person name="Heckel D.G."/>
            <person name="Baxter S.W."/>
        </authorList>
    </citation>
    <scope>NUCLEOTIDE SEQUENCE [LARGE SCALE GENOMIC DNA]</scope>
    <source>
        <strain evidence="4 5">LV</strain>
        <tissue evidence="4">Single pupa</tissue>
    </source>
</reference>
<accession>A0ABQ7PZH2</accession>